<evidence type="ECO:0008006" key="9">
    <source>
        <dbReference type="Google" id="ProtNLM"/>
    </source>
</evidence>
<feature type="transmembrane region" description="Helical" evidence="6">
    <location>
        <begin position="297"/>
        <end position="320"/>
    </location>
</feature>
<evidence type="ECO:0000313" key="8">
    <source>
        <dbReference type="Proteomes" id="UP001500665"/>
    </source>
</evidence>
<keyword evidence="8" id="KW-1185">Reference proteome</keyword>
<accession>A0ABN1Q4K9</accession>
<keyword evidence="2" id="KW-1003">Cell membrane</keyword>
<feature type="transmembrane region" description="Helical" evidence="6">
    <location>
        <begin position="131"/>
        <end position="160"/>
    </location>
</feature>
<comment type="caution">
    <text evidence="7">The sequence shown here is derived from an EMBL/GenBank/DDBJ whole genome shotgun (WGS) entry which is preliminary data.</text>
</comment>
<evidence type="ECO:0000256" key="4">
    <source>
        <dbReference type="ARBA" id="ARBA00022989"/>
    </source>
</evidence>
<dbReference type="EMBL" id="BAAAHH010000001">
    <property type="protein sequence ID" value="GAA0937389.1"/>
    <property type="molecule type" value="Genomic_DNA"/>
</dbReference>
<feature type="transmembrane region" description="Helical" evidence="6">
    <location>
        <begin position="20"/>
        <end position="38"/>
    </location>
</feature>
<organism evidence="7 8">
    <name type="scientific">Actinocorallia libanotica</name>
    <dbReference type="NCBI Taxonomy" id="46162"/>
    <lineage>
        <taxon>Bacteria</taxon>
        <taxon>Bacillati</taxon>
        <taxon>Actinomycetota</taxon>
        <taxon>Actinomycetes</taxon>
        <taxon>Streptosporangiales</taxon>
        <taxon>Thermomonosporaceae</taxon>
        <taxon>Actinocorallia</taxon>
    </lineage>
</organism>
<keyword evidence="4 6" id="KW-1133">Transmembrane helix</keyword>
<reference evidence="7 8" key="1">
    <citation type="journal article" date="2019" name="Int. J. Syst. Evol. Microbiol.">
        <title>The Global Catalogue of Microorganisms (GCM) 10K type strain sequencing project: providing services to taxonomists for standard genome sequencing and annotation.</title>
        <authorList>
            <consortium name="The Broad Institute Genomics Platform"/>
            <consortium name="The Broad Institute Genome Sequencing Center for Infectious Disease"/>
            <person name="Wu L."/>
            <person name="Ma J."/>
        </authorList>
    </citation>
    <scope>NUCLEOTIDE SEQUENCE [LARGE SCALE GENOMIC DNA]</scope>
    <source>
        <strain evidence="7 8">JCM 10696</strain>
    </source>
</reference>
<dbReference type="Pfam" id="PF03706">
    <property type="entry name" value="LPG_synthase_TM"/>
    <property type="match status" value="1"/>
</dbReference>
<evidence type="ECO:0000256" key="2">
    <source>
        <dbReference type="ARBA" id="ARBA00022475"/>
    </source>
</evidence>
<comment type="subcellular location">
    <subcellularLocation>
        <location evidence="1">Cell membrane</location>
        <topology evidence="1">Multi-pass membrane protein</topology>
    </subcellularLocation>
</comment>
<sequence length="347" mass="37482">MSQQPGARKNGKHRFRWPRWAWWLLTVLVAVLTVFLVFSQRRELEEALHLIARADPSRLAVAAVCEAVSLLCLAAVQRRLLLAGGTRWSLRRWTAIMLGANAMAGAIPGGAAMATAWNYEQLRRRGVEGSLAAAVLAVAGLLSVASLGVLMVLGLFTAGAKGTAALVHPVAGVLIALFLSVSAGLLLVRSPAVRDRVRRSWTGLGRRNGRIERLQKGLAHTVSQVRGLEPGVRPWLPPLGLALLNWLFDVACLLACMWAMDIDPPWHGLLLAFSLAQIPGSLRLTPGSLGVIEASMAALLVLYGMPTGPAIAATLLYRIFSFWLLQPIGWASWLVVSRQKAEEPAAR</sequence>
<dbReference type="InterPro" id="IPR022791">
    <property type="entry name" value="L-PG_synthase/AglD"/>
</dbReference>
<protein>
    <recommendedName>
        <fullName evidence="9">Lysylphosphatidylglycerol synthase-like protein</fullName>
    </recommendedName>
</protein>
<dbReference type="PANTHER" id="PTHR39087:SF2">
    <property type="entry name" value="UPF0104 MEMBRANE PROTEIN MJ1595"/>
    <property type="match status" value="1"/>
</dbReference>
<proteinExistence type="predicted"/>
<feature type="transmembrane region" description="Helical" evidence="6">
    <location>
        <begin position="59"/>
        <end position="76"/>
    </location>
</feature>
<dbReference type="PANTHER" id="PTHR39087">
    <property type="entry name" value="UPF0104 MEMBRANE PROTEIN MJ1595"/>
    <property type="match status" value="1"/>
</dbReference>
<keyword evidence="3 6" id="KW-0812">Transmembrane</keyword>
<feature type="transmembrane region" description="Helical" evidence="6">
    <location>
        <begin position="166"/>
        <end position="188"/>
    </location>
</feature>
<evidence type="ECO:0000313" key="7">
    <source>
        <dbReference type="EMBL" id="GAA0937389.1"/>
    </source>
</evidence>
<dbReference type="NCBIfam" id="TIGR00374">
    <property type="entry name" value="flippase-like domain"/>
    <property type="match status" value="1"/>
</dbReference>
<dbReference type="RefSeq" id="WP_344236028.1">
    <property type="nucleotide sequence ID" value="NZ_BAAAHH010000001.1"/>
</dbReference>
<evidence type="ECO:0000256" key="1">
    <source>
        <dbReference type="ARBA" id="ARBA00004651"/>
    </source>
</evidence>
<gene>
    <name evidence="7" type="ORF">GCM10009550_04120</name>
</gene>
<feature type="transmembrane region" description="Helical" evidence="6">
    <location>
        <begin position="96"/>
        <end position="119"/>
    </location>
</feature>
<evidence type="ECO:0000256" key="3">
    <source>
        <dbReference type="ARBA" id="ARBA00022692"/>
    </source>
</evidence>
<name>A0ABN1Q4K9_9ACTN</name>
<evidence type="ECO:0000256" key="5">
    <source>
        <dbReference type="ARBA" id="ARBA00023136"/>
    </source>
</evidence>
<keyword evidence="5 6" id="KW-0472">Membrane</keyword>
<dbReference type="Proteomes" id="UP001500665">
    <property type="component" value="Unassembled WGS sequence"/>
</dbReference>
<evidence type="ECO:0000256" key="6">
    <source>
        <dbReference type="SAM" id="Phobius"/>
    </source>
</evidence>